<dbReference type="Proteomes" id="UP000541352">
    <property type="component" value="Unassembled WGS sequence"/>
</dbReference>
<comment type="caution">
    <text evidence="1">The sequence shown here is derived from an EMBL/GenBank/DDBJ whole genome shotgun (WGS) entry which is preliminary data.</text>
</comment>
<accession>A0A7W5ZFC8</accession>
<organism evidence="1 2">
    <name type="scientific">Runella defluvii</name>
    <dbReference type="NCBI Taxonomy" id="370973"/>
    <lineage>
        <taxon>Bacteria</taxon>
        <taxon>Pseudomonadati</taxon>
        <taxon>Bacteroidota</taxon>
        <taxon>Cytophagia</taxon>
        <taxon>Cytophagales</taxon>
        <taxon>Spirosomataceae</taxon>
        <taxon>Runella</taxon>
    </lineage>
</organism>
<name>A0A7W5ZFC8_9BACT</name>
<dbReference type="RefSeq" id="WP_221225519.1">
    <property type="nucleotide sequence ID" value="NZ_JACIBY010000001.1"/>
</dbReference>
<dbReference type="AlphaFoldDB" id="A0A7W5ZFC8"/>
<sequence length="42" mass="4638">MKKHLSKLSLKTDKVVSLSKTQLQDAQGGAVPFTQKKTCFCL</sequence>
<keyword evidence="2" id="KW-1185">Reference proteome</keyword>
<protein>
    <submittedName>
        <fullName evidence="1">Uncharacterized protein</fullName>
    </submittedName>
</protein>
<reference evidence="1 2" key="1">
    <citation type="submission" date="2020-08" db="EMBL/GenBank/DDBJ databases">
        <title>Genomic Encyclopedia of Type Strains, Phase IV (KMG-IV): sequencing the most valuable type-strain genomes for metagenomic binning, comparative biology and taxonomic classification.</title>
        <authorList>
            <person name="Goeker M."/>
        </authorList>
    </citation>
    <scope>NUCLEOTIDE SEQUENCE [LARGE SCALE GENOMIC DNA]</scope>
    <source>
        <strain evidence="1 2">DSM 17976</strain>
    </source>
</reference>
<dbReference type="NCBIfam" id="NF038158">
    <property type="entry name" value="lant_leader_L1b"/>
    <property type="match status" value="1"/>
</dbReference>
<evidence type="ECO:0000313" key="2">
    <source>
        <dbReference type="Proteomes" id="UP000541352"/>
    </source>
</evidence>
<dbReference type="EMBL" id="JACIBY010000001">
    <property type="protein sequence ID" value="MBB3836075.1"/>
    <property type="molecule type" value="Genomic_DNA"/>
</dbReference>
<gene>
    <name evidence="1" type="ORF">FHS57_000057</name>
</gene>
<proteinExistence type="predicted"/>
<evidence type="ECO:0000313" key="1">
    <source>
        <dbReference type="EMBL" id="MBB3836075.1"/>
    </source>
</evidence>